<dbReference type="EMBL" id="LAZR01005816">
    <property type="protein sequence ID" value="KKM96922.1"/>
    <property type="molecule type" value="Genomic_DNA"/>
</dbReference>
<evidence type="ECO:0000313" key="1">
    <source>
        <dbReference type="EMBL" id="KKM96922.1"/>
    </source>
</evidence>
<sequence>MCEQTECPLYVNGKSPMTNMEQLTLKNELEGISEQHHIVTHDSRYKLSTVDPKALKELLRKIIEAL</sequence>
<gene>
    <name evidence="1" type="ORF">LCGC14_1173320</name>
</gene>
<comment type="caution">
    <text evidence="1">The sequence shown here is derived from an EMBL/GenBank/DDBJ whole genome shotgun (WGS) entry which is preliminary data.</text>
</comment>
<organism evidence="1">
    <name type="scientific">marine sediment metagenome</name>
    <dbReference type="NCBI Taxonomy" id="412755"/>
    <lineage>
        <taxon>unclassified sequences</taxon>
        <taxon>metagenomes</taxon>
        <taxon>ecological metagenomes</taxon>
    </lineage>
</organism>
<protein>
    <submittedName>
        <fullName evidence="1">Uncharacterized protein</fullName>
    </submittedName>
</protein>
<proteinExistence type="predicted"/>
<dbReference type="AlphaFoldDB" id="A0A0F9PUQ8"/>
<name>A0A0F9PUQ8_9ZZZZ</name>
<reference evidence="1" key="1">
    <citation type="journal article" date="2015" name="Nature">
        <title>Complex archaea that bridge the gap between prokaryotes and eukaryotes.</title>
        <authorList>
            <person name="Spang A."/>
            <person name="Saw J.H."/>
            <person name="Jorgensen S.L."/>
            <person name="Zaremba-Niedzwiedzka K."/>
            <person name="Martijn J."/>
            <person name="Lind A.E."/>
            <person name="van Eijk R."/>
            <person name="Schleper C."/>
            <person name="Guy L."/>
            <person name="Ettema T.J."/>
        </authorList>
    </citation>
    <scope>NUCLEOTIDE SEQUENCE</scope>
</reference>
<accession>A0A0F9PUQ8</accession>